<dbReference type="Pfam" id="PF03061">
    <property type="entry name" value="4HBT"/>
    <property type="match status" value="1"/>
</dbReference>
<keyword evidence="26" id="KW-1185">Reference proteome</keyword>
<evidence type="ECO:0000256" key="13">
    <source>
        <dbReference type="ARBA" id="ARBA00035852"/>
    </source>
</evidence>
<evidence type="ECO:0000256" key="6">
    <source>
        <dbReference type="ARBA" id="ARBA00022703"/>
    </source>
</evidence>
<comment type="caution">
    <text evidence="25">The sequence shown here is derived from an EMBL/GenBank/DDBJ whole genome shotgun (WGS) entry which is preliminary data.</text>
</comment>
<evidence type="ECO:0000256" key="18">
    <source>
        <dbReference type="ARBA" id="ARBA00043210"/>
    </source>
</evidence>
<feature type="domain" description="Thioesterase" evidence="24">
    <location>
        <begin position="118"/>
        <end position="176"/>
    </location>
</feature>
<dbReference type="Gene3D" id="3.10.129.10">
    <property type="entry name" value="Hotdog Thioesterase"/>
    <property type="match status" value="1"/>
</dbReference>
<proteinExistence type="inferred from homology"/>
<dbReference type="GO" id="GO:0006631">
    <property type="term" value="P:fatty acid metabolic process"/>
    <property type="evidence" value="ECO:0007669"/>
    <property type="project" value="UniProtKB-KW"/>
</dbReference>
<dbReference type="PANTHER" id="PTHR12418:SF19">
    <property type="entry name" value="ACYL-COENZYME A THIOESTERASE THEM4"/>
    <property type="match status" value="1"/>
</dbReference>
<evidence type="ECO:0000256" key="5">
    <source>
        <dbReference type="ARBA" id="ARBA00022490"/>
    </source>
</evidence>
<evidence type="ECO:0000256" key="14">
    <source>
        <dbReference type="ARBA" id="ARBA00037002"/>
    </source>
</evidence>
<dbReference type="RefSeq" id="WP_179502847.1">
    <property type="nucleotide sequence ID" value="NZ_JACCAA010000001.1"/>
</dbReference>
<evidence type="ECO:0000256" key="16">
    <source>
        <dbReference type="ARBA" id="ARBA00038848"/>
    </source>
</evidence>
<evidence type="ECO:0000256" key="21">
    <source>
        <dbReference type="ARBA" id="ARBA00047969"/>
    </source>
</evidence>
<evidence type="ECO:0000256" key="9">
    <source>
        <dbReference type="ARBA" id="ARBA00022946"/>
    </source>
</evidence>
<keyword evidence="6" id="KW-0053">Apoptosis</keyword>
<dbReference type="GO" id="GO:0016787">
    <property type="term" value="F:hydrolase activity"/>
    <property type="evidence" value="ECO:0007669"/>
    <property type="project" value="UniProtKB-KW"/>
</dbReference>
<protein>
    <recommendedName>
        <fullName evidence="17">Acyl-coenzyme A thioesterase THEM4</fullName>
        <ecNumber evidence="16">3.1.2.2</ecNumber>
    </recommendedName>
    <alternativeName>
        <fullName evidence="18">Thioesterase superfamily member 4</fullName>
    </alternativeName>
</protein>
<sequence length="205" mass="22378">MLEPSRDPRDITGADQRELAEAVRELMLCTGLTTVTGAELDRARTLVDEASRVLSQHSTQRVDRLSYEEPSVARATGQAFTYAASNPAAVPLEVTFEGDALRGTVALGPLFEGPPDSVHGGTISWLFDSLFGLLVQATLKPSVTGTLTVRYLNRTPLRQPLELHARILDQTGRKTTAESWIAHAGQRTAEAQATFIEIPRDQHMT</sequence>
<comment type="similarity">
    <text evidence="15">Belongs to the THEM4/THEM5 thioesterase family.</text>
</comment>
<dbReference type="Proteomes" id="UP000540656">
    <property type="component" value="Unassembled WGS sequence"/>
</dbReference>
<comment type="catalytic activity">
    <reaction evidence="20">
        <text>hexadecanoyl-CoA + H2O = hexadecanoate + CoA + H(+)</text>
        <dbReference type="Rhea" id="RHEA:16645"/>
        <dbReference type="ChEBI" id="CHEBI:7896"/>
        <dbReference type="ChEBI" id="CHEBI:15377"/>
        <dbReference type="ChEBI" id="CHEBI:15378"/>
        <dbReference type="ChEBI" id="CHEBI:57287"/>
        <dbReference type="ChEBI" id="CHEBI:57379"/>
        <dbReference type="EC" id="3.1.2.2"/>
    </reaction>
    <physiologicalReaction direction="left-to-right" evidence="20">
        <dbReference type="Rhea" id="RHEA:16646"/>
    </physiologicalReaction>
</comment>
<evidence type="ECO:0000256" key="19">
    <source>
        <dbReference type="ARBA" id="ARBA00047588"/>
    </source>
</evidence>
<evidence type="ECO:0000256" key="17">
    <source>
        <dbReference type="ARBA" id="ARBA00040123"/>
    </source>
</evidence>
<evidence type="ECO:0000256" key="15">
    <source>
        <dbReference type="ARBA" id="ARBA00038456"/>
    </source>
</evidence>
<evidence type="ECO:0000256" key="1">
    <source>
        <dbReference type="ARBA" id="ARBA00004170"/>
    </source>
</evidence>
<keyword evidence="11" id="KW-0472">Membrane</keyword>
<dbReference type="AlphaFoldDB" id="A0A7Y9S2J7"/>
<keyword evidence="7" id="KW-0378">Hydrolase</keyword>
<gene>
    <name evidence="25" type="ORF">BJ980_002762</name>
</gene>
<evidence type="ECO:0000256" key="7">
    <source>
        <dbReference type="ARBA" id="ARBA00022801"/>
    </source>
</evidence>
<comment type="catalytic activity">
    <reaction evidence="13">
        <text>(5Z,8Z,11Z,14Z)-eicosatetraenoyl-CoA + H2O = (5Z,8Z,11Z,14Z)-eicosatetraenoate + CoA + H(+)</text>
        <dbReference type="Rhea" id="RHEA:40151"/>
        <dbReference type="ChEBI" id="CHEBI:15377"/>
        <dbReference type="ChEBI" id="CHEBI:15378"/>
        <dbReference type="ChEBI" id="CHEBI:32395"/>
        <dbReference type="ChEBI" id="CHEBI:57287"/>
        <dbReference type="ChEBI" id="CHEBI:57368"/>
    </reaction>
    <physiologicalReaction direction="left-to-right" evidence="13">
        <dbReference type="Rhea" id="RHEA:40152"/>
    </physiologicalReaction>
</comment>
<keyword evidence="10" id="KW-0443">Lipid metabolism</keyword>
<keyword evidence="12" id="KW-0966">Cell projection</keyword>
<dbReference type="InterPro" id="IPR029069">
    <property type="entry name" value="HotDog_dom_sf"/>
</dbReference>
<evidence type="ECO:0000256" key="12">
    <source>
        <dbReference type="ARBA" id="ARBA00023273"/>
    </source>
</evidence>
<evidence type="ECO:0000256" key="22">
    <source>
        <dbReference type="ARBA" id="ARBA00048074"/>
    </source>
</evidence>
<organism evidence="25 26">
    <name type="scientific">Nocardioides daedukensis</name>
    <dbReference type="NCBI Taxonomy" id="634462"/>
    <lineage>
        <taxon>Bacteria</taxon>
        <taxon>Bacillati</taxon>
        <taxon>Actinomycetota</taxon>
        <taxon>Actinomycetes</taxon>
        <taxon>Propionibacteriales</taxon>
        <taxon>Nocardioidaceae</taxon>
        <taxon>Nocardioides</taxon>
    </lineage>
</organism>
<dbReference type="SUPFAM" id="SSF54637">
    <property type="entry name" value="Thioesterase/thiol ester dehydrase-isomerase"/>
    <property type="match status" value="1"/>
</dbReference>
<comment type="catalytic activity">
    <reaction evidence="22">
        <text>dodecanoyl-CoA + H2O = dodecanoate + CoA + H(+)</text>
        <dbReference type="Rhea" id="RHEA:30135"/>
        <dbReference type="ChEBI" id="CHEBI:15377"/>
        <dbReference type="ChEBI" id="CHEBI:15378"/>
        <dbReference type="ChEBI" id="CHEBI:18262"/>
        <dbReference type="ChEBI" id="CHEBI:57287"/>
        <dbReference type="ChEBI" id="CHEBI:57375"/>
    </reaction>
    <physiologicalReaction direction="left-to-right" evidence="22">
        <dbReference type="Rhea" id="RHEA:30136"/>
    </physiologicalReaction>
</comment>
<keyword evidence="8" id="KW-0276">Fatty acid metabolism</keyword>
<evidence type="ECO:0000256" key="2">
    <source>
        <dbReference type="ARBA" id="ARBA00004496"/>
    </source>
</evidence>
<dbReference type="GO" id="GO:0005737">
    <property type="term" value="C:cytoplasm"/>
    <property type="evidence" value="ECO:0007669"/>
    <property type="project" value="UniProtKB-SubCell"/>
</dbReference>
<keyword evidence="5" id="KW-0963">Cytoplasm</keyword>
<dbReference type="CDD" id="cd03443">
    <property type="entry name" value="PaaI_thioesterase"/>
    <property type="match status" value="1"/>
</dbReference>
<evidence type="ECO:0000256" key="4">
    <source>
        <dbReference type="ARBA" id="ARBA00022475"/>
    </source>
</evidence>
<evidence type="ECO:0000313" key="25">
    <source>
        <dbReference type="EMBL" id="NYG59839.1"/>
    </source>
</evidence>
<comment type="subcellular location">
    <subcellularLocation>
        <location evidence="3">Cell projection</location>
        <location evidence="3">Ruffle membrane</location>
    </subcellularLocation>
    <subcellularLocation>
        <location evidence="2">Cytoplasm</location>
    </subcellularLocation>
    <subcellularLocation>
        <location evidence="1">Membrane</location>
        <topology evidence="1">Peripheral membrane protein</topology>
    </subcellularLocation>
</comment>
<comment type="catalytic activity">
    <reaction evidence="21">
        <text>decanoyl-CoA + H2O = decanoate + CoA + H(+)</text>
        <dbReference type="Rhea" id="RHEA:40059"/>
        <dbReference type="ChEBI" id="CHEBI:15377"/>
        <dbReference type="ChEBI" id="CHEBI:15378"/>
        <dbReference type="ChEBI" id="CHEBI:27689"/>
        <dbReference type="ChEBI" id="CHEBI:57287"/>
        <dbReference type="ChEBI" id="CHEBI:61430"/>
    </reaction>
    <physiologicalReaction direction="left-to-right" evidence="21">
        <dbReference type="Rhea" id="RHEA:40060"/>
    </physiologicalReaction>
</comment>
<dbReference type="GO" id="GO:0016020">
    <property type="term" value="C:membrane"/>
    <property type="evidence" value="ECO:0007669"/>
    <property type="project" value="UniProtKB-SubCell"/>
</dbReference>
<evidence type="ECO:0000256" key="8">
    <source>
        <dbReference type="ARBA" id="ARBA00022832"/>
    </source>
</evidence>
<evidence type="ECO:0000313" key="26">
    <source>
        <dbReference type="Proteomes" id="UP000540656"/>
    </source>
</evidence>
<evidence type="ECO:0000256" key="20">
    <source>
        <dbReference type="ARBA" id="ARBA00047734"/>
    </source>
</evidence>
<dbReference type="InterPro" id="IPR052365">
    <property type="entry name" value="THEM4/THEM5_acyl-CoA_thioest"/>
</dbReference>
<dbReference type="EMBL" id="JACCAA010000001">
    <property type="protein sequence ID" value="NYG59839.1"/>
    <property type="molecule type" value="Genomic_DNA"/>
</dbReference>
<dbReference type="EC" id="3.1.2.2" evidence="16"/>
<dbReference type="PANTHER" id="PTHR12418">
    <property type="entry name" value="ACYL-COENZYME A THIOESTERASE THEM4"/>
    <property type="match status" value="1"/>
</dbReference>
<evidence type="ECO:0000259" key="24">
    <source>
        <dbReference type="Pfam" id="PF03061"/>
    </source>
</evidence>
<accession>A0A7Y9S2J7</accession>
<evidence type="ECO:0000256" key="11">
    <source>
        <dbReference type="ARBA" id="ARBA00023136"/>
    </source>
</evidence>
<evidence type="ECO:0000256" key="10">
    <source>
        <dbReference type="ARBA" id="ARBA00023098"/>
    </source>
</evidence>
<comment type="catalytic activity">
    <reaction evidence="23">
        <text>tetradecanoyl-CoA + H2O = tetradecanoate + CoA + H(+)</text>
        <dbReference type="Rhea" id="RHEA:40119"/>
        <dbReference type="ChEBI" id="CHEBI:15377"/>
        <dbReference type="ChEBI" id="CHEBI:15378"/>
        <dbReference type="ChEBI" id="CHEBI:30807"/>
        <dbReference type="ChEBI" id="CHEBI:57287"/>
        <dbReference type="ChEBI" id="CHEBI:57385"/>
    </reaction>
    <physiologicalReaction direction="left-to-right" evidence="23">
        <dbReference type="Rhea" id="RHEA:40120"/>
    </physiologicalReaction>
</comment>
<keyword evidence="4" id="KW-1003">Cell membrane</keyword>
<name>A0A7Y9S2J7_9ACTN</name>
<reference evidence="25 26" key="1">
    <citation type="submission" date="2020-07" db="EMBL/GenBank/DDBJ databases">
        <title>Sequencing the genomes of 1000 actinobacteria strains.</title>
        <authorList>
            <person name="Klenk H.-P."/>
        </authorList>
    </citation>
    <scope>NUCLEOTIDE SEQUENCE [LARGE SCALE GENOMIC DNA]</scope>
    <source>
        <strain evidence="25 26">DSM 23819</strain>
    </source>
</reference>
<comment type="catalytic activity">
    <reaction evidence="19">
        <text>octanoyl-CoA + H2O = octanoate + CoA + H(+)</text>
        <dbReference type="Rhea" id="RHEA:30143"/>
        <dbReference type="ChEBI" id="CHEBI:15377"/>
        <dbReference type="ChEBI" id="CHEBI:15378"/>
        <dbReference type="ChEBI" id="CHEBI:25646"/>
        <dbReference type="ChEBI" id="CHEBI:57287"/>
        <dbReference type="ChEBI" id="CHEBI:57386"/>
    </reaction>
    <physiologicalReaction direction="left-to-right" evidence="19">
        <dbReference type="Rhea" id="RHEA:30144"/>
    </physiologicalReaction>
</comment>
<comment type="catalytic activity">
    <reaction evidence="14">
        <text>(9Z)-octadecenoyl-CoA + H2O = (9Z)-octadecenoate + CoA + H(+)</text>
        <dbReference type="Rhea" id="RHEA:40139"/>
        <dbReference type="ChEBI" id="CHEBI:15377"/>
        <dbReference type="ChEBI" id="CHEBI:15378"/>
        <dbReference type="ChEBI" id="CHEBI:30823"/>
        <dbReference type="ChEBI" id="CHEBI:57287"/>
        <dbReference type="ChEBI" id="CHEBI:57387"/>
    </reaction>
    <physiologicalReaction direction="left-to-right" evidence="14">
        <dbReference type="Rhea" id="RHEA:40140"/>
    </physiologicalReaction>
</comment>
<keyword evidence="9" id="KW-0809">Transit peptide</keyword>
<evidence type="ECO:0000256" key="23">
    <source>
        <dbReference type="ARBA" id="ARBA00048180"/>
    </source>
</evidence>
<dbReference type="InterPro" id="IPR006683">
    <property type="entry name" value="Thioestr_dom"/>
</dbReference>
<evidence type="ECO:0000256" key="3">
    <source>
        <dbReference type="ARBA" id="ARBA00004632"/>
    </source>
</evidence>